<proteinExistence type="predicted"/>
<organism evidence="1 2">
    <name type="scientific">Peribacillus faecalis</name>
    <dbReference type="NCBI Taxonomy" id="2772559"/>
    <lineage>
        <taxon>Bacteria</taxon>
        <taxon>Bacillati</taxon>
        <taxon>Bacillota</taxon>
        <taxon>Bacilli</taxon>
        <taxon>Bacillales</taxon>
        <taxon>Bacillaceae</taxon>
        <taxon>Peribacillus</taxon>
    </lineage>
</organism>
<gene>
    <name evidence="1" type="ORF">IEO70_12905</name>
</gene>
<dbReference type="Proteomes" id="UP000602076">
    <property type="component" value="Unassembled WGS sequence"/>
</dbReference>
<name>A0A927CX79_9BACI</name>
<dbReference type="RefSeq" id="WP_190998785.1">
    <property type="nucleotide sequence ID" value="NZ_JACXSI010000031.1"/>
</dbReference>
<accession>A0A927CX79</accession>
<comment type="caution">
    <text evidence="1">The sequence shown here is derived from an EMBL/GenBank/DDBJ whole genome shotgun (WGS) entry which is preliminary data.</text>
</comment>
<evidence type="ECO:0000313" key="2">
    <source>
        <dbReference type="Proteomes" id="UP000602076"/>
    </source>
</evidence>
<protein>
    <submittedName>
        <fullName evidence="1">Uncharacterized protein</fullName>
    </submittedName>
</protein>
<evidence type="ECO:0000313" key="1">
    <source>
        <dbReference type="EMBL" id="MBD3109246.1"/>
    </source>
</evidence>
<sequence>MKKIVLIFSILFGLFTVSGCNEKDEEVAGKLFLGNTGYPFASNETYHAVVPIEWTGESPVIITSVELIKRDKKPINYEEDGIKYDVFGADPSKKTGVWGESDIGDLKNLDDSEIDREGKIALKLTLGDVKEDPERRVKINFINDGEESEKIVVWKTLEMLTTDKN</sequence>
<dbReference type="AlphaFoldDB" id="A0A927CX79"/>
<keyword evidence="2" id="KW-1185">Reference proteome</keyword>
<reference evidence="1" key="1">
    <citation type="submission" date="2020-09" db="EMBL/GenBank/DDBJ databases">
        <title>Bacillus faecalis sp. nov., a moderately halophilic bacterium isolated from cow faeces.</title>
        <authorList>
            <person name="Jiang L."/>
            <person name="Lee J."/>
        </authorList>
    </citation>
    <scope>NUCLEOTIDE SEQUENCE</scope>
    <source>
        <strain evidence="1">AGMB 02131</strain>
    </source>
</reference>
<dbReference type="EMBL" id="JACXSI010000031">
    <property type="protein sequence ID" value="MBD3109246.1"/>
    <property type="molecule type" value="Genomic_DNA"/>
</dbReference>
<dbReference type="PROSITE" id="PS51257">
    <property type="entry name" value="PROKAR_LIPOPROTEIN"/>
    <property type="match status" value="1"/>
</dbReference>